<comment type="similarity">
    <text evidence="6">Belongs to the major facilitator superfamily. Spinster (TC 2.A.1.49) family.</text>
</comment>
<dbReference type="SMART" id="SM00239">
    <property type="entry name" value="C2"/>
    <property type="match status" value="1"/>
</dbReference>
<feature type="transmembrane region" description="Helical" evidence="8">
    <location>
        <begin position="100"/>
        <end position="119"/>
    </location>
</feature>
<accession>A0A0D6LZ83</accession>
<feature type="transmembrane region" description="Helical" evidence="8">
    <location>
        <begin position="243"/>
        <end position="263"/>
    </location>
</feature>
<organism evidence="11 12">
    <name type="scientific">Ancylostoma ceylanicum</name>
    <dbReference type="NCBI Taxonomy" id="53326"/>
    <lineage>
        <taxon>Eukaryota</taxon>
        <taxon>Metazoa</taxon>
        <taxon>Ecdysozoa</taxon>
        <taxon>Nematoda</taxon>
        <taxon>Chromadorea</taxon>
        <taxon>Rhabditida</taxon>
        <taxon>Rhabditina</taxon>
        <taxon>Rhabditomorpha</taxon>
        <taxon>Strongyloidea</taxon>
        <taxon>Ancylostomatidae</taxon>
        <taxon>Ancylostomatinae</taxon>
        <taxon>Ancylostoma</taxon>
    </lineage>
</organism>
<dbReference type="InterPro" id="IPR000008">
    <property type="entry name" value="C2_dom"/>
</dbReference>
<evidence type="ECO:0000259" key="10">
    <source>
        <dbReference type="PROSITE" id="PS50850"/>
    </source>
</evidence>
<dbReference type="PANTHER" id="PTHR23505:SF79">
    <property type="entry name" value="PROTEIN SPINSTER"/>
    <property type="match status" value="1"/>
</dbReference>
<evidence type="ECO:0000256" key="5">
    <source>
        <dbReference type="ARBA" id="ARBA00023136"/>
    </source>
</evidence>
<name>A0A0D6LZ83_9BILA</name>
<sequence>MEDVSFDERENARLIPSPIQSVEIEERITRKKVFVVALLLAVNLLNFMDRFTIAGVLGRLQDYFYMNDKEAGMLQTVFIVFFMVFAPICGYLGDRYNRKMIMIVGLAIWITAVTLSTFIGREHFYWFMFLRGIVGIGEASYSTVAPTIIGDMFYGPMRSIALMVFYFAIPVGSGLGFIGGSTIALWTGSWQWGVRFTPFIGAIFFLLIIFGLEEPKRGQVEHAEIEPSTMLEDLKYFLTVRTYLLTTLGFTFVVFCTGSASWWTPLMMTYAYGIQHDIDVVPRDEVAQSVSDEAWREGNWCFRPSHRADPFVCATGSLFAAPFFFTALVVASHSLNVAWIFMFLAVTSMCFNWAINMDILMYVIVPNRRASATAIQTLIGHLFGDASSPYIVGFISDSIRGYCMQRRRTYSLPSAKRDHGYCMQRRRTYSLPSAKRDHECNDPELQLDRILTHLSYIRIHIDNIVLPQENDLIERLYREGSLYGFNLEYQFPCLESVSKSLRASVRIPAKSFTMTDVQFRHKRVVLLHMNPDIIPYWNRQHLSLRLHVQLNTRGKFSTRLLAQCTIPLFELLIPPFCICRDFNFTAAKGMTFDGSSLVRIDLGSREKKLMEKLNELRDPLLESTYVIHGVGADKQPETHSRTSSQSQASENRPPSRHASPHRIIPKVGAVPSVPFRERIPSNRTDVSDSVFEAHPPARHHVAQAHKALDSGREFRPAIRSDTSSTARERERASPLKKSLIQLTVHEAKGLPPVLDERNRNVSPNTYVAVLGRDGELRSSICERSRRPLWNWTARFYICGERRNLIVKVFHRDNDGDKLLGFVSIPLPIEEARRVDYEMVDLSGRASANGEVPVVTMSMETGEQSTSRPTSSWSEALSSSSRVTSPHVRSSSTCSVSPRDQRAVITATREELAENLRRNLADLDRLMKNIKG</sequence>
<evidence type="ECO:0000256" key="4">
    <source>
        <dbReference type="ARBA" id="ARBA00022989"/>
    </source>
</evidence>
<dbReference type="SUPFAM" id="SSF49562">
    <property type="entry name" value="C2 domain (Calcium/lipid-binding domain, CaLB)"/>
    <property type="match status" value="1"/>
</dbReference>
<dbReference type="InterPro" id="IPR044770">
    <property type="entry name" value="MFS_spinster-like"/>
</dbReference>
<evidence type="ECO:0000256" key="1">
    <source>
        <dbReference type="ARBA" id="ARBA00004141"/>
    </source>
</evidence>
<protein>
    <submittedName>
        <fullName evidence="11">Transporter, major facilitator family protein</fullName>
    </submittedName>
</protein>
<evidence type="ECO:0000256" key="3">
    <source>
        <dbReference type="ARBA" id="ARBA00022692"/>
    </source>
</evidence>
<feature type="transmembrane region" description="Helical" evidence="8">
    <location>
        <begin position="33"/>
        <end position="53"/>
    </location>
</feature>
<dbReference type="InterPro" id="IPR036259">
    <property type="entry name" value="MFS_trans_sf"/>
</dbReference>
<dbReference type="CDD" id="cd17328">
    <property type="entry name" value="MFS_spinster_like"/>
    <property type="match status" value="1"/>
</dbReference>
<feature type="compositionally biased region" description="Polar residues" evidence="7">
    <location>
        <begin position="881"/>
        <end position="897"/>
    </location>
</feature>
<feature type="compositionally biased region" description="Polar residues" evidence="7">
    <location>
        <begin position="641"/>
        <end position="652"/>
    </location>
</feature>
<dbReference type="Pfam" id="PF07690">
    <property type="entry name" value="MFS_1"/>
    <property type="match status" value="1"/>
</dbReference>
<evidence type="ECO:0000256" key="2">
    <source>
        <dbReference type="ARBA" id="ARBA00022448"/>
    </source>
</evidence>
<feature type="transmembrane region" description="Helical" evidence="8">
    <location>
        <begin position="192"/>
        <end position="212"/>
    </location>
</feature>
<dbReference type="AlphaFoldDB" id="A0A0D6LZ83"/>
<reference evidence="11 12" key="1">
    <citation type="submission" date="2013-05" db="EMBL/GenBank/DDBJ databases">
        <title>Draft genome of the parasitic nematode Anyclostoma ceylanicum.</title>
        <authorList>
            <person name="Mitreva M."/>
        </authorList>
    </citation>
    <scope>NUCLEOTIDE SEQUENCE [LARGE SCALE GENOMIC DNA]</scope>
</reference>
<feature type="transmembrane region" description="Helical" evidence="8">
    <location>
        <begin position="73"/>
        <end position="93"/>
    </location>
</feature>
<dbReference type="SUPFAM" id="SSF103473">
    <property type="entry name" value="MFS general substrate transporter"/>
    <property type="match status" value="1"/>
</dbReference>
<comment type="subcellular location">
    <subcellularLocation>
        <location evidence="1">Membrane</location>
        <topology evidence="1">Multi-pass membrane protein</topology>
    </subcellularLocation>
</comment>
<dbReference type="Gene3D" id="2.60.40.150">
    <property type="entry name" value="C2 domain"/>
    <property type="match status" value="1"/>
</dbReference>
<keyword evidence="3 8" id="KW-0812">Transmembrane</keyword>
<dbReference type="InterPro" id="IPR035892">
    <property type="entry name" value="C2_domain_sf"/>
</dbReference>
<evidence type="ECO:0000256" key="8">
    <source>
        <dbReference type="SAM" id="Phobius"/>
    </source>
</evidence>
<dbReference type="PROSITE" id="PS50004">
    <property type="entry name" value="C2"/>
    <property type="match status" value="1"/>
</dbReference>
<dbReference type="Pfam" id="PF00168">
    <property type="entry name" value="C2"/>
    <property type="match status" value="1"/>
</dbReference>
<feature type="compositionally biased region" description="Basic residues" evidence="7">
    <location>
        <begin position="654"/>
        <end position="664"/>
    </location>
</feature>
<evidence type="ECO:0000313" key="12">
    <source>
        <dbReference type="Proteomes" id="UP000054495"/>
    </source>
</evidence>
<feature type="transmembrane region" description="Helical" evidence="8">
    <location>
        <begin position="160"/>
        <end position="186"/>
    </location>
</feature>
<feature type="domain" description="Major facilitator superfamily (MFS) profile" evidence="10">
    <location>
        <begin position="35"/>
        <end position="470"/>
    </location>
</feature>
<keyword evidence="5 8" id="KW-0472">Membrane</keyword>
<evidence type="ECO:0000256" key="6">
    <source>
        <dbReference type="ARBA" id="ARBA00024338"/>
    </source>
</evidence>
<dbReference type="EMBL" id="KE124862">
    <property type="protein sequence ID" value="EPB76518.1"/>
    <property type="molecule type" value="Genomic_DNA"/>
</dbReference>
<dbReference type="InterPro" id="IPR011701">
    <property type="entry name" value="MFS"/>
</dbReference>
<feature type="compositionally biased region" description="Polar residues" evidence="7">
    <location>
        <begin position="858"/>
        <end position="869"/>
    </location>
</feature>
<evidence type="ECO:0000256" key="7">
    <source>
        <dbReference type="SAM" id="MobiDB-lite"/>
    </source>
</evidence>
<dbReference type="Gene3D" id="1.20.1250.20">
    <property type="entry name" value="MFS general substrate transporter like domains"/>
    <property type="match status" value="1"/>
</dbReference>
<evidence type="ECO:0000259" key="9">
    <source>
        <dbReference type="PROSITE" id="PS50004"/>
    </source>
</evidence>
<feature type="region of interest" description="Disordered" evidence="7">
    <location>
        <begin position="632"/>
        <end position="666"/>
    </location>
</feature>
<feature type="transmembrane region" description="Helical" evidence="8">
    <location>
        <begin position="308"/>
        <end position="330"/>
    </location>
</feature>
<proteinExistence type="inferred from homology"/>
<dbReference type="GO" id="GO:0022857">
    <property type="term" value="F:transmembrane transporter activity"/>
    <property type="evidence" value="ECO:0007669"/>
    <property type="project" value="InterPro"/>
</dbReference>
<dbReference type="InterPro" id="IPR020846">
    <property type="entry name" value="MFS_dom"/>
</dbReference>
<keyword evidence="4 8" id="KW-1133">Transmembrane helix</keyword>
<keyword evidence="12" id="KW-1185">Reference proteome</keyword>
<feature type="transmembrane region" description="Helical" evidence="8">
    <location>
        <begin position="337"/>
        <end position="355"/>
    </location>
</feature>
<dbReference type="PANTHER" id="PTHR23505">
    <property type="entry name" value="SPINSTER"/>
    <property type="match status" value="1"/>
</dbReference>
<gene>
    <name evidence="11" type="ORF">ANCCEY_04418</name>
</gene>
<feature type="compositionally biased region" description="Low complexity" evidence="7">
    <location>
        <begin position="870"/>
        <end position="880"/>
    </location>
</feature>
<evidence type="ECO:0000313" key="11">
    <source>
        <dbReference type="EMBL" id="EPB76518.1"/>
    </source>
</evidence>
<feature type="domain" description="C2" evidence="9">
    <location>
        <begin position="719"/>
        <end position="843"/>
    </location>
</feature>
<dbReference type="Proteomes" id="UP000054495">
    <property type="component" value="Unassembled WGS sequence"/>
</dbReference>
<feature type="region of interest" description="Disordered" evidence="7">
    <location>
        <begin position="858"/>
        <end position="900"/>
    </location>
</feature>
<dbReference type="GO" id="GO:0016020">
    <property type="term" value="C:membrane"/>
    <property type="evidence" value="ECO:0007669"/>
    <property type="project" value="UniProtKB-SubCell"/>
</dbReference>
<feature type="transmembrane region" description="Helical" evidence="8">
    <location>
        <begin position="125"/>
        <end position="148"/>
    </location>
</feature>
<dbReference type="PROSITE" id="PS50850">
    <property type="entry name" value="MFS"/>
    <property type="match status" value="1"/>
</dbReference>
<keyword evidence="2" id="KW-0813">Transport</keyword>